<comment type="caution">
    <text evidence="3">The sequence shown here is derived from an EMBL/GenBank/DDBJ whole genome shotgun (WGS) entry which is preliminary data.</text>
</comment>
<reference evidence="3 4" key="1">
    <citation type="submission" date="2024-10" db="EMBL/GenBank/DDBJ databases">
        <title>The Natural Products Discovery Center: Release of the First 8490 Sequenced Strains for Exploring Actinobacteria Biosynthetic Diversity.</title>
        <authorList>
            <person name="Kalkreuter E."/>
            <person name="Kautsar S.A."/>
            <person name="Yang D."/>
            <person name="Bader C.D."/>
            <person name="Teijaro C.N."/>
            <person name="Fluegel L."/>
            <person name="Davis C.M."/>
            <person name="Simpson J.R."/>
            <person name="Lauterbach L."/>
            <person name="Steele A.D."/>
            <person name="Gui C."/>
            <person name="Meng S."/>
            <person name="Li G."/>
            <person name="Viehrig K."/>
            <person name="Ye F."/>
            <person name="Su P."/>
            <person name="Kiefer A.F."/>
            <person name="Nichols A."/>
            <person name="Cepeda A.J."/>
            <person name="Yan W."/>
            <person name="Fan B."/>
            <person name="Jiang Y."/>
            <person name="Adhikari A."/>
            <person name="Zheng C.-J."/>
            <person name="Schuster L."/>
            <person name="Cowan T.M."/>
            <person name="Smanski M.J."/>
            <person name="Chevrette M.G."/>
            <person name="De Carvalho L.P.S."/>
            <person name="Shen B."/>
        </authorList>
    </citation>
    <scope>NUCLEOTIDE SEQUENCE [LARGE SCALE GENOMIC DNA]</scope>
    <source>
        <strain evidence="3 4">NPDC019626</strain>
    </source>
</reference>
<dbReference type="Proteomes" id="UP001611450">
    <property type="component" value="Unassembled WGS sequence"/>
</dbReference>
<keyword evidence="2" id="KW-0812">Transmembrane</keyword>
<gene>
    <name evidence="3" type="ORF">ACH47G_17840</name>
</gene>
<keyword evidence="4" id="KW-1185">Reference proteome</keyword>
<organism evidence="3 4">
    <name type="scientific">Nocardia beijingensis</name>
    <dbReference type="NCBI Taxonomy" id="95162"/>
    <lineage>
        <taxon>Bacteria</taxon>
        <taxon>Bacillati</taxon>
        <taxon>Actinomycetota</taxon>
        <taxon>Actinomycetes</taxon>
        <taxon>Mycobacteriales</taxon>
        <taxon>Nocardiaceae</taxon>
        <taxon>Nocardia</taxon>
    </lineage>
</organism>
<protein>
    <submittedName>
        <fullName evidence="3">Uncharacterized protein</fullName>
    </submittedName>
</protein>
<name>A0ABW7WJT4_9NOCA</name>
<feature type="transmembrane region" description="Helical" evidence="2">
    <location>
        <begin position="103"/>
        <end position="121"/>
    </location>
</feature>
<dbReference type="EMBL" id="JBIRXV010000003">
    <property type="protein sequence ID" value="MFI2322351.1"/>
    <property type="molecule type" value="Genomic_DNA"/>
</dbReference>
<evidence type="ECO:0000313" key="3">
    <source>
        <dbReference type="EMBL" id="MFI2322351.1"/>
    </source>
</evidence>
<dbReference type="RefSeq" id="WP_350904531.1">
    <property type="nucleotide sequence ID" value="NZ_JBEORE010000005.1"/>
</dbReference>
<accession>A0ABW7WJT4</accession>
<feature type="transmembrane region" description="Helical" evidence="2">
    <location>
        <begin position="127"/>
        <end position="152"/>
    </location>
</feature>
<proteinExistence type="predicted"/>
<feature type="region of interest" description="Disordered" evidence="1">
    <location>
        <begin position="161"/>
        <end position="194"/>
    </location>
</feature>
<feature type="transmembrane region" description="Helical" evidence="2">
    <location>
        <begin position="78"/>
        <end position="96"/>
    </location>
</feature>
<evidence type="ECO:0000256" key="2">
    <source>
        <dbReference type="SAM" id="Phobius"/>
    </source>
</evidence>
<feature type="transmembrane region" description="Helical" evidence="2">
    <location>
        <begin position="25"/>
        <end position="47"/>
    </location>
</feature>
<keyword evidence="2" id="KW-0472">Membrane</keyword>
<sequence length="194" mass="21021">MRISVEGNSDGLRVRMRFEQYRRLLLTRIVLAVLAVQGAIVGLWATLAPHSWYTSFPGFGARWVASDGPYNHHLAADVGAFFLALTAVTIAALVVNRTTAARIAGVGWLTFGVPHFLYHVLHQPAELGAASFIASLIAALLLVVGGAVCLFLPPRGELPLSEPRPVTLRFPRRRPPSGKPGSRVRDARGRSPRA</sequence>
<evidence type="ECO:0000256" key="1">
    <source>
        <dbReference type="SAM" id="MobiDB-lite"/>
    </source>
</evidence>
<feature type="compositionally biased region" description="Basic and acidic residues" evidence="1">
    <location>
        <begin position="183"/>
        <end position="194"/>
    </location>
</feature>
<keyword evidence="2" id="KW-1133">Transmembrane helix</keyword>
<evidence type="ECO:0000313" key="4">
    <source>
        <dbReference type="Proteomes" id="UP001611450"/>
    </source>
</evidence>